<protein>
    <submittedName>
        <fullName evidence="2">Uncharacterized protein</fullName>
    </submittedName>
</protein>
<dbReference type="AlphaFoldDB" id="A0A835Z8V4"/>
<reference evidence="2" key="1">
    <citation type="submission" date="2021-02" db="EMBL/GenBank/DDBJ databases">
        <title>First Annotated Genome of the Yellow-green Alga Tribonema minus.</title>
        <authorList>
            <person name="Mahan K.M."/>
        </authorList>
    </citation>
    <scope>NUCLEOTIDE SEQUENCE</scope>
    <source>
        <strain evidence="2">UTEX B ZZ1240</strain>
    </source>
</reference>
<organism evidence="2 3">
    <name type="scientific">Tribonema minus</name>
    <dbReference type="NCBI Taxonomy" id="303371"/>
    <lineage>
        <taxon>Eukaryota</taxon>
        <taxon>Sar</taxon>
        <taxon>Stramenopiles</taxon>
        <taxon>Ochrophyta</taxon>
        <taxon>PX clade</taxon>
        <taxon>Xanthophyceae</taxon>
        <taxon>Tribonematales</taxon>
        <taxon>Tribonemataceae</taxon>
        <taxon>Tribonema</taxon>
    </lineage>
</organism>
<evidence type="ECO:0000256" key="1">
    <source>
        <dbReference type="SAM" id="MobiDB-lite"/>
    </source>
</evidence>
<comment type="caution">
    <text evidence="2">The sequence shown here is derived from an EMBL/GenBank/DDBJ whole genome shotgun (WGS) entry which is preliminary data.</text>
</comment>
<accession>A0A835Z8V4</accession>
<gene>
    <name evidence="2" type="ORF">JKP88DRAFT_262294</name>
</gene>
<evidence type="ECO:0000313" key="3">
    <source>
        <dbReference type="Proteomes" id="UP000664859"/>
    </source>
</evidence>
<dbReference type="Proteomes" id="UP000664859">
    <property type="component" value="Unassembled WGS sequence"/>
</dbReference>
<keyword evidence="3" id="KW-1185">Reference proteome</keyword>
<dbReference type="EMBL" id="JAFCMP010000068">
    <property type="protein sequence ID" value="KAG5188608.1"/>
    <property type="molecule type" value="Genomic_DNA"/>
</dbReference>
<proteinExistence type="predicted"/>
<feature type="compositionally biased region" description="Basic and acidic residues" evidence="1">
    <location>
        <begin position="270"/>
        <end position="286"/>
    </location>
</feature>
<sequence>MHKPCCAVTGSSSNCNTCGQDSRRRFRSYSCQKRSRRSWPTTTACWLWPTLLKKSLSRRSGTKRVNRNNGGGGGSAGVNPLIVMNAAAAAWGRNADAANALELIDNMEPCQATFAAKGITQFARVFQRGFVRNTLVHRQVLQGLQTVGTGGRVNLVCSIVPRNGCNREVDLTELMRTFTTQAQTGRAAWTRHAGDGSCCARCSRGADIVLDCDNSEGVLRAAGLLHTLQGGARIAILTRRQQRELRGRRARARGVSAGDGLRRAARLVRETRRAGQRQRQDHESRVCHGRRHGGCARDDGRVQQPGQGPTCGMAHRQGASDDERRGDLCGPGGDVVRAAAPTPTCLTHLPSTSRRLRVSGRSCAR</sequence>
<feature type="region of interest" description="Disordered" evidence="1">
    <location>
        <begin position="270"/>
        <end position="330"/>
    </location>
</feature>
<feature type="compositionally biased region" description="Basic and acidic residues" evidence="1">
    <location>
        <begin position="318"/>
        <end position="327"/>
    </location>
</feature>
<name>A0A835Z8V4_9STRA</name>
<evidence type="ECO:0000313" key="2">
    <source>
        <dbReference type="EMBL" id="KAG5188608.1"/>
    </source>
</evidence>